<keyword evidence="4" id="KW-1185">Reference proteome</keyword>
<proteinExistence type="inferred from homology"/>
<dbReference type="Gene3D" id="3.90.550.10">
    <property type="entry name" value="Spore Coat Polysaccharide Biosynthesis Protein SpsA, Chain A"/>
    <property type="match status" value="1"/>
</dbReference>
<dbReference type="KEGG" id="rhp:LPB142_16250"/>
<dbReference type="AlphaFoldDB" id="A0A1D9MFX5"/>
<name>A0A1D9MFX5_9RHOB</name>
<evidence type="ECO:0000313" key="3">
    <source>
        <dbReference type="EMBL" id="AOZ70693.1"/>
    </source>
</evidence>
<dbReference type="InterPro" id="IPR001173">
    <property type="entry name" value="Glyco_trans_2-like"/>
</dbReference>
<dbReference type="STRING" id="1850250.LPB142_16250"/>
<dbReference type="PANTHER" id="PTHR43630">
    <property type="entry name" value="POLY-BETA-1,6-N-ACETYL-D-GLUCOSAMINE SYNTHASE"/>
    <property type="match status" value="1"/>
</dbReference>
<comment type="similarity">
    <text evidence="1">Belongs to the glycosyltransferase 2 family. WaaE/KdtX subfamily.</text>
</comment>
<gene>
    <name evidence="3" type="ORF">LPB142_16250</name>
</gene>
<reference evidence="3 4" key="1">
    <citation type="submission" date="2016-10" db="EMBL/GenBank/DDBJ databases">
        <title>Rhodobacter sp. LPB0142, isolated from sea water.</title>
        <authorList>
            <person name="Kim E."/>
            <person name="Yi H."/>
        </authorList>
    </citation>
    <scope>NUCLEOTIDE SEQUENCE [LARGE SCALE GENOMIC DNA]</scope>
    <source>
        <strain evidence="3 4">LPB0142</strain>
    </source>
</reference>
<dbReference type="SUPFAM" id="SSF53448">
    <property type="entry name" value="Nucleotide-diphospho-sugar transferases"/>
    <property type="match status" value="1"/>
</dbReference>
<evidence type="ECO:0000313" key="4">
    <source>
        <dbReference type="Proteomes" id="UP000176562"/>
    </source>
</evidence>
<dbReference type="EMBL" id="CP017781">
    <property type="protein sequence ID" value="AOZ70693.1"/>
    <property type="molecule type" value="Genomic_DNA"/>
</dbReference>
<dbReference type="Proteomes" id="UP000176562">
    <property type="component" value="Chromosome"/>
</dbReference>
<dbReference type="PANTHER" id="PTHR43630:SF2">
    <property type="entry name" value="GLYCOSYLTRANSFERASE"/>
    <property type="match status" value="1"/>
</dbReference>
<sequence length="308" mass="35268">MFLTVLILTRNEARHIARAIESVQAVADCIVVVDSGSTDATCQIAADMGARVLHHPWVNYATQFNWGLDNLPAQTEWVLRLDADEIVSPELRAEIAYGLKAQPPEVQGIHVSRRMTFLRRPIRHGGVFPIRVLRLFRHGRGRCENRWMDEHILVSGKTADFRGEILDDNTNPLGWWTDKHNAYASREVIDLLNLEYRFLPMQSVARLRGGRQDGVKRWIKERLYARLPGGLRAAVYFLYRYFFRLGFLDGFEGAAFHILQGFWYRFLVDAKLREVRQCMAQENLPPAEAIRQVLGITLPSAQQDGATP</sequence>
<dbReference type="RefSeq" id="WP_071167014.1">
    <property type="nucleotide sequence ID" value="NZ_CP017781.1"/>
</dbReference>
<dbReference type="GO" id="GO:0016740">
    <property type="term" value="F:transferase activity"/>
    <property type="evidence" value="ECO:0007669"/>
    <property type="project" value="UniProtKB-KW"/>
</dbReference>
<feature type="domain" description="Glycosyltransferase 2-like" evidence="2">
    <location>
        <begin position="4"/>
        <end position="131"/>
    </location>
</feature>
<evidence type="ECO:0000259" key="2">
    <source>
        <dbReference type="Pfam" id="PF00535"/>
    </source>
</evidence>
<accession>A0A1D9MFX5</accession>
<keyword evidence="3" id="KW-0808">Transferase</keyword>
<dbReference type="Pfam" id="PF00535">
    <property type="entry name" value="Glycos_transf_2"/>
    <property type="match status" value="1"/>
</dbReference>
<dbReference type="CDD" id="cd02511">
    <property type="entry name" value="Beta4Glucosyltransferase"/>
    <property type="match status" value="1"/>
</dbReference>
<organism evidence="3 4">
    <name type="scientific">Rhodobacter xanthinilyticus</name>
    <dbReference type="NCBI Taxonomy" id="1850250"/>
    <lineage>
        <taxon>Bacteria</taxon>
        <taxon>Pseudomonadati</taxon>
        <taxon>Pseudomonadota</taxon>
        <taxon>Alphaproteobacteria</taxon>
        <taxon>Rhodobacterales</taxon>
        <taxon>Rhodobacter group</taxon>
        <taxon>Rhodobacter</taxon>
    </lineage>
</organism>
<evidence type="ECO:0000256" key="1">
    <source>
        <dbReference type="ARBA" id="ARBA00038494"/>
    </source>
</evidence>
<dbReference type="InterPro" id="IPR029044">
    <property type="entry name" value="Nucleotide-diphossugar_trans"/>
</dbReference>
<protein>
    <submittedName>
        <fullName evidence="3">Glycosyl transferase</fullName>
    </submittedName>
</protein>